<dbReference type="Proteomes" id="UP000236536">
    <property type="component" value="Plasmid pP66_a"/>
</dbReference>
<dbReference type="RefSeq" id="WP_102875466.1">
    <property type="nucleotide sequence ID" value="NZ_CP010600.1"/>
</dbReference>
<protein>
    <submittedName>
        <fullName evidence="3">Uncharacterized protein</fullName>
    </submittedName>
</protein>
<dbReference type="EMBL" id="CP010706">
    <property type="protein sequence ID" value="AUQ96643.1"/>
    <property type="molecule type" value="Genomic_DNA"/>
</dbReference>
<dbReference type="Proteomes" id="UP000236447">
    <property type="component" value="Plasmid pP88_a"/>
</dbReference>
<feature type="signal peptide" evidence="1">
    <location>
        <begin position="1"/>
        <end position="29"/>
    </location>
</feature>
<evidence type="ECO:0000313" key="5">
    <source>
        <dbReference type="Proteomes" id="UP000236536"/>
    </source>
</evidence>
<accession>A0A2I7M433</accession>
<reference evidence="4 5" key="2">
    <citation type="journal article" date="2017" name="Genome Biol. Evol.">
        <title>Trajectories and Drivers of Genome Evolution in Surface-Associated Marine Phaeobacter.</title>
        <authorList>
            <person name="Freese H.M."/>
            <person name="Sikorski J."/>
            <person name="Bunk B."/>
            <person name="Scheuner C."/>
            <person name="Meier-Kolthoff J.P."/>
            <person name="Sproer C."/>
            <person name="Gram L."/>
            <person name="Overmann J."/>
        </authorList>
    </citation>
    <scope>NUCLEOTIDE SEQUENCE [LARGE SCALE GENOMIC DNA]</scope>
    <source>
        <strain evidence="2 5">P66</strain>
        <strain evidence="3 4">P88</strain>
        <plasmid evidence="2 5">pP66_a</plasmid>
        <plasmid evidence="3">pP88_a</plasmid>
        <plasmid evidence="4">pp88_a</plasmid>
    </source>
</reference>
<geneLocation type="plasmid" evidence="4">
    <name>pp88_a</name>
</geneLocation>
<proteinExistence type="predicted"/>
<sequence precursor="true">MTSSPCAKAAGAIVATAAALTLMALPALAIDKPSGEPATRAVSSIDWAAATSAFHEASADDRALTAAFLATEPDGFDDMAMAVMILGSNTAAGLPAFRGQRDAYTAYYQLEGAQVSVLGSRTHLVDVPGLTFKHQARSYESIGDGADHMLSRFGGSYTLRITCDAPTEDTRCIKPDYLAELAHSLTVVKGADQ</sequence>
<evidence type="ECO:0000313" key="3">
    <source>
        <dbReference type="EMBL" id="AUR01155.1"/>
    </source>
</evidence>
<keyword evidence="1" id="KW-0732">Signal</keyword>
<feature type="chain" id="PRO_5014442843" evidence="1">
    <location>
        <begin position="30"/>
        <end position="193"/>
    </location>
</feature>
<reference evidence="3 4" key="1">
    <citation type="journal article" date="2017" name="Front. Microbiol.">
        <title>Phaeobacter piscinae sp. nov., a species of the Roseobacter group and potential aquaculture probiont.</title>
        <authorList>
            <person name="Sonnenschein E.C."/>
            <person name="Phippen C.B.W."/>
            <person name="Nielsen K.F."/>
            <person name="Mateiu R.V."/>
            <person name="Melchiorsen J."/>
            <person name="Gram L."/>
            <person name="Overmann J."/>
            <person name="Freese H.M."/>
        </authorList>
    </citation>
    <scope>NUCLEOTIDE SEQUENCE [LARGE SCALE GENOMIC DNA]</scope>
    <source>
        <strain evidence="3 4">P88</strain>
        <plasmid evidence="3">pP88_a</plasmid>
        <plasmid evidence="4">pp88_a</plasmid>
    </source>
</reference>
<name>A0A2I7M433_9RHOB</name>
<geneLocation type="plasmid" evidence="3">
    <name>pP88_a</name>
</geneLocation>
<dbReference type="AlphaFoldDB" id="A0A2I7M433"/>
<keyword evidence="5" id="KW-1185">Reference proteome</keyword>
<organism evidence="3 4">
    <name type="scientific">Phaeobacter inhibens</name>
    <dbReference type="NCBI Taxonomy" id="221822"/>
    <lineage>
        <taxon>Bacteria</taxon>
        <taxon>Pseudomonadati</taxon>
        <taxon>Pseudomonadota</taxon>
        <taxon>Alphaproteobacteria</taxon>
        <taxon>Rhodobacterales</taxon>
        <taxon>Roseobacteraceae</taxon>
        <taxon>Phaeobacter</taxon>
    </lineage>
</organism>
<geneLocation type="plasmid" evidence="2 5">
    <name>pP66_a</name>
</geneLocation>
<evidence type="ECO:0000256" key="1">
    <source>
        <dbReference type="SAM" id="SignalP"/>
    </source>
</evidence>
<dbReference type="EMBL" id="CP010726">
    <property type="protein sequence ID" value="AUR01155.1"/>
    <property type="molecule type" value="Genomic_DNA"/>
</dbReference>
<evidence type="ECO:0000313" key="4">
    <source>
        <dbReference type="Proteomes" id="UP000236447"/>
    </source>
</evidence>
<gene>
    <name evidence="2" type="ORF">PhaeoP66_03916</name>
    <name evidence="3" type="ORF">PhaeoP88_03842</name>
</gene>
<evidence type="ECO:0000313" key="2">
    <source>
        <dbReference type="EMBL" id="AUQ96643.1"/>
    </source>
</evidence>
<keyword evidence="3" id="KW-0614">Plasmid</keyword>
<reference evidence="2 5" key="3">
    <citation type="journal article" date="2017" name="Int. J. Syst. Evol. Microbiol.">
        <title>Adaptation of Surface-Associated Bacteria to the Open Ocean: A Genomically Distinct Subpopulation of Phaeobacter gallaeciensis Colonizes Pacific Mesozooplankton.</title>
        <authorList>
            <person name="Freese H.M."/>
            <person name="Methner A."/>
            <person name="Overmann J."/>
        </authorList>
    </citation>
    <scope>NUCLEOTIDE SEQUENCE [LARGE SCALE GENOMIC DNA]</scope>
    <source>
        <strain evidence="2 5">P66</strain>
        <plasmid evidence="2 5">pP66_a</plasmid>
    </source>
</reference>